<sequence length="241" mass="25695">MTDVSPFAHASRHVRAVAFPHVLVLIDYRTGHVQCLLPKSAAHWQEAARSGRLTAMPPPLAAHLIRTGVLSPTQKHTPWDMPLSAPAPPASWGGAEHPAGLTRGTGPFSAKAAAALAATWAIKRSGNRKRAMNRLIVALRASSSTTRRPASPTEAAEAVQAVRRSAWHAPVRTACLEESVAATLLLATRRLSVVWCHGIAADPVRLHAWVQTVDGASVAEPPSTLAYTPALTIGARHQHRL</sequence>
<dbReference type="AlphaFoldDB" id="A0AB33KV02"/>
<dbReference type="NCBIfam" id="NF033537">
    <property type="entry name" value="lasso_biosyn_B2"/>
    <property type="match status" value="1"/>
</dbReference>
<dbReference type="EMBL" id="AP035884">
    <property type="protein sequence ID" value="BFP55698.1"/>
    <property type="molecule type" value="Genomic_DNA"/>
</dbReference>
<reference evidence="2" key="1">
    <citation type="submission" date="2024-07" db="EMBL/GenBank/DDBJ databases">
        <title>Complete genome sequences of cellulolytic bacteria, Kitasatospora sp. CMC57 and Streptomyces sp. CMC78, isolated from Japanese agricultural soil.</title>
        <authorList>
            <person name="Hashimoto T."/>
            <person name="Ito M."/>
            <person name="Iwamoto M."/>
            <person name="Fukahori D."/>
            <person name="Shoda T."/>
            <person name="Sakoda M."/>
            <person name="Morohoshi T."/>
            <person name="Mitsuboshi M."/>
            <person name="Nishizawa T."/>
        </authorList>
    </citation>
    <scope>NUCLEOTIDE SEQUENCE</scope>
    <source>
        <strain evidence="2">CMC78</strain>
    </source>
</reference>
<accession>A0AB33KV02</accession>
<proteinExistence type="predicted"/>
<dbReference type="InterPro" id="IPR053521">
    <property type="entry name" value="McjB-like"/>
</dbReference>
<dbReference type="KEGG" id="stcm:SCMC78_55050"/>
<dbReference type="RefSeq" id="WP_406224132.1">
    <property type="nucleotide sequence ID" value="NZ_AP035884.1"/>
</dbReference>
<protein>
    <recommendedName>
        <fullName evidence="1">Microcin J25-processing protein McjB C-terminal domain-containing protein</fullName>
    </recommendedName>
</protein>
<evidence type="ECO:0000259" key="1">
    <source>
        <dbReference type="Pfam" id="PF13471"/>
    </source>
</evidence>
<dbReference type="InterPro" id="IPR032708">
    <property type="entry name" value="McjB_C"/>
</dbReference>
<name>A0AB33KV02_9ACTN</name>
<dbReference type="Pfam" id="PF13471">
    <property type="entry name" value="Transglut_core3"/>
    <property type="match status" value="1"/>
</dbReference>
<gene>
    <name evidence="2" type="ORF">SCMC78_55050</name>
</gene>
<evidence type="ECO:0000313" key="2">
    <source>
        <dbReference type="EMBL" id="BFP55698.1"/>
    </source>
</evidence>
<organism evidence="2">
    <name type="scientific">Streptomyces sp. CMC78</name>
    <dbReference type="NCBI Taxonomy" id="3231512"/>
    <lineage>
        <taxon>Bacteria</taxon>
        <taxon>Bacillati</taxon>
        <taxon>Actinomycetota</taxon>
        <taxon>Actinomycetes</taxon>
        <taxon>Kitasatosporales</taxon>
        <taxon>Streptomycetaceae</taxon>
        <taxon>Streptomyces</taxon>
    </lineage>
</organism>
<feature type="domain" description="Microcin J25-processing protein McjB C-terminal" evidence="1">
    <location>
        <begin position="134"/>
        <end position="231"/>
    </location>
</feature>